<dbReference type="Pfam" id="PF05375">
    <property type="entry name" value="Pacifastin_I"/>
    <property type="match status" value="1"/>
</dbReference>
<feature type="disulfide bond" evidence="7">
    <location>
        <begin position="48"/>
        <end position="58"/>
    </location>
</feature>
<dbReference type="Proteomes" id="UP001075354">
    <property type="component" value="Chromosome 14"/>
</dbReference>
<keyword evidence="3 7" id="KW-0646">Protease inhibitor</keyword>
<name>A0AAV7X8S7_9NEOP</name>
<comment type="subcellular location">
    <subcellularLocation>
        <location evidence="1">Secreted</location>
    </subcellularLocation>
</comment>
<feature type="signal peptide" evidence="8">
    <location>
        <begin position="1"/>
        <end position="19"/>
    </location>
</feature>
<protein>
    <recommendedName>
        <fullName evidence="9">Pacifastin domain-containing protein</fullName>
    </recommendedName>
</protein>
<feature type="site" description="Reactive bond" evidence="7">
    <location>
        <begin position="60"/>
        <end position="61"/>
    </location>
</feature>
<evidence type="ECO:0000313" key="10">
    <source>
        <dbReference type="EMBL" id="KAJ1520823.1"/>
    </source>
</evidence>
<feature type="chain" id="PRO_5043989614" description="Pacifastin domain-containing protein" evidence="8">
    <location>
        <begin position="20"/>
        <end position="80"/>
    </location>
</feature>
<comment type="similarity">
    <text evidence="6 7">Belongs to the protease inhibitor I19 family.</text>
</comment>
<sequence length="80" mass="8560">MKWVIAVLVLSAVLASVCGADTSRDRREAQGSGSCSPGTTWKQDCNDCRCSPNGQPICTYKLCLGKRDVSGQAEEPAPRE</sequence>
<keyword evidence="4 7" id="KW-0722">Serine protease inhibitor</keyword>
<evidence type="ECO:0000256" key="4">
    <source>
        <dbReference type="ARBA" id="ARBA00022900"/>
    </source>
</evidence>
<evidence type="ECO:0000256" key="3">
    <source>
        <dbReference type="ARBA" id="ARBA00022690"/>
    </source>
</evidence>
<reference evidence="10" key="1">
    <citation type="submission" date="2022-12" db="EMBL/GenBank/DDBJ databases">
        <title>Chromosome-level genome assembly of the bean flower thrips Megalurothrips usitatus.</title>
        <authorList>
            <person name="Ma L."/>
            <person name="Liu Q."/>
            <person name="Li H."/>
            <person name="Cai W."/>
        </authorList>
    </citation>
    <scope>NUCLEOTIDE SEQUENCE</scope>
    <source>
        <strain evidence="10">Cailab_2022a</strain>
    </source>
</reference>
<evidence type="ECO:0000256" key="8">
    <source>
        <dbReference type="SAM" id="SignalP"/>
    </source>
</evidence>
<evidence type="ECO:0000256" key="6">
    <source>
        <dbReference type="ARBA" id="ARBA00029459"/>
    </source>
</evidence>
<evidence type="ECO:0000256" key="5">
    <source>
        <dbReference type="ARBA" id="ARBA00023157"/>
    </source>
</evidence>
<dbReference type="InterPro" id="IPR008037">
    <property type="entry name" value="Pacifastin_dom"/>
</dbReference>
<feature type="domain" description="Pacifastin" evidence="9">
    <location>
        <begin position="32"/>
        <end position="66"/>
    </location>
</feature>
<dbReference type="AlphaFoldDB" id="A0AAV7X8S7"/>
<dbReference type="GO" id="GO:0004867">
    <property type="term" value="F:serine-type endopeptidase inhibitor activity"/>
    <property type="evidence" value="ECO:0007669"/>
    <property type="project" value="UniProtKB-UniRule"/>
</dbReference>
<evidence type="ECO:0000256" key="1">
    <source>
        <dbReference type="ARBA" id="ARBA00004613"/>
    </source>
</evidence>
<dbReference type="SUPFAM" id="SSF57283">
    <property type="entry name" value="PMP inhibitors"/>
    <property type="match status" value="1"/>
</dbReference>
<keyword evidence="2" id="KW-0964">Secreted</keyword>
<evidence type="ECO:0000256" key="2">
    <source>
        <dbReference type="ARBA" id="ARBA00022525"/>
    </source>
</evidence>
<comment type="caution">
    <text evidence="10">The sequence shown here is derived from an EMBL/GenBank/DDBJ whole genome shotgun (WGS) entry which is preliminary data.</text>
</comment>
<organism evidence="10 11">
    <name type="scientific">Megalurothrips usitatus</name>
    <name type="common">bean blossom thrips</name>
    <dbReference type="NCBI Taxonomy" id="439358"/>
    <lineage>
        <taxon>Eukaryota</taxon>
        <taxon>Metazoa</taxon>
        <taxon>Ecdysozoa</taxon>
        <taxon>Arthropoda</taxon>
        <taxon>Hexapoda</taxon>
        <taxon>Insecta</taxon>
        <taxon>Pterygota</taxon>
        <taxon>Neoptera</taxon>
        <taxon>Paraneoptera</taxon>
        <taxon>Thysanoptera</taxon>
        <taxon>Terebrantia</taxon>
        <taxon>Thripoidea</taxon>
        <taxon>Thripidae</taxon>
        <taxon>Megalurothrips</taxon>
    </lineage>
</organism>
<keyword evidence="11" id="KW-1185">Reference proteome</keyword>
<evidence type="ECO:0000259" key="9">
    <source>
        <dbReference type="PROSITE" id="PS51446"/>
    </source>
</evidence>
<accession>A0AAV7X8S7</accession>
<evidence type="ECO:0000313" key="11">
    <source>
        <dbReference type="Proteomes" id="UP001075354"/>
    </source>
</evidence>
<dbReference type="InterPro" id="IPR036201">
    <property type="entry name" value="Pacifastin_dom_sf"/>
</dbReference>
<evidence type="ECO:0000256" key="7">
    <source>
        <dbReference type="PROSITE-ProRule" id="PRU00776"/>
    </source>
</evidence>
<dbReference type="EMBL" id="JAPTSV010000014">
    <property type="protein sequence ID" value="KAJ1520823.1"/>
    <property type="molecule type" value="Genomic_DNA"/>
</dbReference>
<feature type="disulfide bond" evidence="7">
    <location>
        <begin position="45"/>
        <end position="63"/>
    </location>
</feature>
<keyword evidence="5 7" id="KW-1015">Disulfide bond</keyword>
<dbReference type="GO" id="GO:0005576">
    <property type="term" value="C:extracellular region"/>
    <property type="evidence" value="ECO:0007669"/>
    <property type="project" value="UniProtKB-SubCell"/>
</dbReference>
<gene>
    <name evidence="10" type="ORF">ONE63_003914</name>
</gene>
<proteinExistence type="inferred from homology"/>
<keyword evidence="8" id="KW-0732">Signal</keyword>
<dbReference type="PROSITE" id="PS51446">
    <property type="entry name" value="PACIFASTIN"/>
    <property type="match status" value="1"/>
</dbReference>
<feature type="disulfide bond" evidence="7">
    <location>
        <begin position="35"/>
        <end position="50"/>
    </location>
</feature>